<reference evidence="1" key="1">
    <citation type="submission" date="2020-04" db="EMBL/GenBank/DDBJ databases">
        <title>Draft genome resource of the tomato pathogen Pseudocercospora fuligena.</title>
        <authorList>
            <person name="Zaccaron A."/>
        </authorList>
    </citation>
    <scope>NUCLEOTIDE SEQUENCE</scope>
    <source>
        <strain evidence="1">PF001</strain>
    </source>
</reference>
<accession>A0A8H6RQI9</accession>
<evidence type="ECO:0000313" key="2">
    <source>
        <dbReference type="Proteomes" id="UP000660729"/>
    </source>
</evidence>
<dbReference type="SUPFAM" id="SSF48576">
    <property type="entry name" value="Terpenoid synthases"/>
    <property type="match status" value="1"/>
</dbReference>
<comment type="caution">
    <text evidence="1">The sequence shown here is derived from an EMBL/GenBank/DDBJ whole genome shotgun (WGS) entry which is preliminary data.</text>
</comment>
<sequence>MAVTMEHLDLDLVNEKLLAQRTMISEVEDEELDLVEDQNIHSLRWTLTPQVNNLILSHWEFDNESQKQGFLQQDLTGLACLAFPFALGDRIELIARLFSIVYLLGELVADLDIEDAEECLDSLQEAVKGYWKPDPDQAPVWMLCDLFDEIRAHDYQVVDDIIAATWKYLDLRIVQRGRRTRRMDEVQSFKDSFLAAGLELPLHRFATGVMIDEEEFAFGSDRPSDDDFETSSLELKEVFAGLR</sequence>
<organism evidence="1 2">
    <name type="scientific">Pseudocercospora fuligena</name>
    <dbReference type="NCBI Taxonomy" id="685502"/>
    <lineage>
        <taxon>Eukaryota</taxon>
        <taxon>Fungi</taxon>
        <taxon>Dikarya</taxon>
        <taxon>Ascomycota</taxon>
        <taxon>Pezizomycotina</taxon>
        <taxon>Dothideomycetes</taxon>
        <taxon>Dothideomycetidae</taxon>
        <taxon>Mycosphaerellales</taxon>
        <taxon>Mycosphaerellaceae</taxon>
        <taxon>Pseudocercospora</taxon>
    </lineage>
</organism>
<dbReference type="EMBL" id="JABCIY010000040">
    <property type="protein sequence ID" value="KAF7195311.1"/>
    <property type="molecule type" value="Genomic_DNA"/>
</dbReference>
<gene>
    <name evidence="1" type="ORF">HII31_03203</name>
</gene>
<proteinExistence type="predicted"/>
<protein>
    <submittedName>
        <fullName evidence="1">Aristolochene synthase</fullName>
    </submittedName>
</protein>
<name>A0A8H6RQI9_9PEZI</name>
<dbReference type="Gene3D" id="1.10.600.10">
    <property type="entry name" value="Farnesyl Diphosphate Synthase"/>
    <property type="match status" value="1"/>
</dbReference>
<keyword evidence="2" id="KW-1185">Reference proteome</keyword>
<evidence type="ECO:0000313" key="1">
    <source>
        <dbReference type="EMBL" id="KAF7195311.1"/>
    </source>
</evidence>
<dbReference type="Proteomes" id="UP000660729">
    <property type="component" value="Unassembled WGS sequence"/>
</dbReference>
<dbReference type="AlphaFoldDB" id="A0A8H6RQI9"/>
<dbReference type="InterPro" id="IPR008949">
    <property type="entry name" value="Isoprenoid_synthase_dom_sf"/>
</dbReference>
<dbReference type="OrthoDB" id="3004402at2759"/>